<accession>A0A8D9EIT5</accession>
<protein>
    <submittedName>
        <fullName evidence="1">Uncharacterized protein</fullName>
    </submittedName>
</protein>
<evidence type="ECO:0000313" key="1">
    <source>
        <dbReference type="EMBL" id="CAG6755593.1"/>
    </source>
</evidence>
<dbReference type="EMBL" id="HBUF01542542">
    <property type="protein sequence ID" value="CAG6755593.1"/>
    <property type="molecule type" value="Transcribed_RNA"/>
</dbReference>
<proteinExistence type="predicted"/>
<organism evidence="1">
    <name type="scientific">Cacopsylla melanoneura</name>
    <dbReference type="NCBI Taxonomy" id="428564"/>
    <lineage>
        <taxon>Eukaryota</taxon>
        <taxon>Metazoa</taxon>
        <taxon>Ecdysozoa</taxon>
        <taxon>Arthropoda</taxon>
        <taxon>Hexapoda</taxon>
        <taxon>Insecta</taxon>
        <taxon>Pterygota</taxon>
        <taxon>Neoptera</taxon>
        <taxon>Paraneoptera</taxon>
        <taxon>Hemiptera</taxon>
        <taxon>Sternorrhyncha</taxon>
        <taxon>Psylloidea</taxon>
        <taxon>Psyllidae</taxon>
        <taxon>Psyllinae</taxon>
        <taxon>Cacopsylla</taxon>
    </lineage>
</organism>
<reference evidence="1" key="1">
    <citation type="submission" date="2021-05" db="EMBL/GenBank/DDBJ databases">
        <authorList>
            <person name="Alioto T."/>
            <person name="Alioto T."/>
            <person name="Gomez Garrido J."/>
        </authorList>
    </citation>
    <scope>NUCLEOTIDE SEQUENCE</scope>
</reference>
<name>A0A8D9EIT5_9HEMI</name>
<dbReference type="AlphaFoldDB" id="A0A8D9EIT5"/>
<sequence>MSGSARKYCQKLHCHEEQWYTPLVLLQQNYAILDTTIVNILVGFEYTNVLHIQSALITVGTALLANCKLCCTKFPFLEPPNLTRLMSSSIVADGELFRWNVYN</sequence>